<accession>A0A8D8ZA73</accession>
<organism evidence="1">
    <name type="scientific">Cacopsylla melanoneura</name>
    <dbReference type="NCBI Taxonomy" id="428564"/>
    <lineage>
        <taxon>Eukaryota</taxon>
        <taxon>Metazoa</taxon>
        <taxon>Ecdysozoa</taxon>
        <taxon>Arthropoda</taxon>
        <taxon>Hexapoda</taxon>
        <taxon>Insecta</taxon>
        <taxon>Pterygota</taxon>
        <taxon>Neoptera</taxon>
        <taxon>Paraneoptera</taxon>
        <taxon>Hemiptera</taxon>
        <taxon>Sternorrhyncha</taxon>
        <taxon>Psylloidea</taxon>
        <taxon>Psyllidae</taxon>
        <taxon>Psyllinae</taxon>
        <taxon>Cacopsylla</taxon>
    </lineage>
</organism>
<sequence length="113" mass="13359">MVGFYVSTSGQVMKLLKKNKQKLKQKTILTTKKHLCILTRVYLYIAVESILLFRYRFKLSVKFRNNVFNLPTYTYTLMESINGAVPLFQKVRDYKCKKSTKKLNPQPQKCQQK</sequence>
<dbReference type="EMBL" id="HBUF01436145">
    <property type="protein sequence ID" value="CAG6742491.1"/>
    <property type="molecule type" value="Transcribed_RNA"/>
</dbReference>
<reference evidence="1" key="1">
    <citation type="submission" date="2021-05" db="EMBL/GenBank/DDBJ databases">
        <authorList>
            <person name="Alioto T."/>
            <person name="Alioto T."/>
            <person name="Gomez Garrido J."/>
        </authorList>
    </citation>
    <scope>NUCLEOTIDE SEQUENCE</scope>
</reference>
<proteinExistence type="predicted"/>
<protein>
    <submittedName>
        <fullName evidence="1">Uncharacterized protein</fullName>
    </submittedName>
</protein>
<dbReference type="AlphaFoldDB" id="A0A8D8ZA73"/>
<name>A0A8D8ZA73_9HEMI</name>
<evidence type="ECO:0000313" key="1">
    <source>
        <dbReference type="EMBL" id="CAG6742491.1"/>
    </source>
</evidence>